<sequence length="221" mass="24002">MGKHLSRHPLVNYKLQSHAIPTPPAQVPRLLSDKRLLEGIKVVELVRIIAGPVNGTTLAAFGADVIRVNSSRLPDINSLQLSLNAGFTTIDIDLTKEEELARLMELIEDADIFVQGYRPGVIARKGLSLPDLLELSGKRGKGIVYVEENCYGPDGPFHDRLGWQQVGDAASGASYVTARSMGHMDGRTILPSFPIPDMITRLIRALGALMAIRDRTRGGGS</sequence>
<comment type="similarity">
    <text evidence="1">Belongs to the CoA-transferase III family.</text>
</comment>
<dbReference type="PANTHER" id="PTHR48229">
    <property type="entry name" value="CAIB/BAIF FAMILY ENZYME (AFU_ORTHOLOGUE AFUA_1G05360)-RELATED"/>
    <property type="match status" value="1"/>
</dbReference>
<keyword evidence="3" id="KW-1185">Reference proteome</keyword>
<organism evidence="2 3">
    <name type="scientific">Paecilomyces lecythidis</name>
    <dbReference type="NCBI Taxonomy" id="3004212"/>
    <lineage>
        <taxon>Eukaryota</taxon>
        <taxon>Fungi</taxon>
        <taxon>Dikarya</taxon>
        <taxon>Ascomycota</taxon>
        <taxon>Pezizomycotina</taxon>
        <taxon>Eurotiomycetes</taxon>
        <taxon>Eurotiomycetidae</taxon>
        <taxon>Eurotiales</taxon>
        <taxon>Thermoascaceae</taxon>
        <taxon>Paecilomyces</taxon>
    </lineage>
</organism>
<dbReference type="InterPro" id="IPR003673">
    <property type="entry name" value="CoA-Trfase_fam_III"/>
</dbReference>
<gene>
    <name evidence="2" type="ORF">Plec18167_009731</name>
</gene>
<dbReference type="EMBL" id="JAVDPF010000088">
    <property type="protein sequence ID" value="KAL1864396.1"/>
    <property type="molecule type" value="Genomic_DNA"/>
</dbReference>
<dbReference type="Gene3D" id="3.40.50.10540">
    <property type="entry name" value="Crotonobetainyl-coa:carnitine coa-transferase, domain 1"/>
    <property type="match status" value="1"/>
</dbReference>
<dbReference type="InterPro" id="IPR023606">
    <property type="entry name" value="CoA-Trfase_III_dom_1_sf"/>
</dbReference>
<dbReference type="PANTHER" id="PTHR48229:SF1">
    <property type="entry name" value="ALPHA METHYLACYL-COA RACEMASE-RELATED"/>
    <property type="match status" value="1"/>
</dbReference>
<name>A0ABR3WL76_9EURO</name>
<evidence type="ECO:0000256" key="1">
    <source>
        <dbReference type="ARBA" id="ARBA00008383"/>
    </source>
</evidence>
<dbReference type="SUPFAM" id="SSF89796">
    <property type="entry name" value="CoA-transferase family III (CaiB/BaiF)"/>
    <property type="match status" value="1"/>
</dbReference>
<protein>
    <submittedName>
        <fullName evidence="2">Uncharacterized protein</fullName>
    </submittedName>
</protein>
<dbReference type="Proteomes" id="UP001583193">
    <property type="component" value="Unassembled WGS sequence"/>
</dbReference>
<accession>A0ABR3WL76</accession>
<dbReference type="InterPro" id="IPR052985">
    <property type="entry name" value="CoA-trans_III_biosynth/detox"/>
</dbReference>
<proteinExistence type="inferred from homology"/>
<dbReference type="Pfam" id="PF02515">
    <property type="entry name" value="CoA_transf_3"/>
    <property type="match status" value="1"/>
</dbReference>
<evidence type="ECO:0000313" key="3">
    <source>
        <dbReference type="Proteomes" id="UP001583193"/>
    </source>
</evidence>
<reference evidence="2 3" key="1">
    <citation type="journal article" date="2024" name="IMA Fungus">
        <title>IMA Genome - F19 : A genome assembly and annotation guide to empower mycologists, including annotated draft genome sequences of Ceratocystis pirilliformis, Diaporthe australafricana, Fusarium ophioides, Paecilomyces lecythidis, and Sporothrix stenoceras.</title>
        <authorList>
            <person name="Aylward J."/>
            <person name="Wilson A.M."/>
            <person name="Visagie C.M."/>
            <person name="Spraker J."/>
            <person name="Barnes I."/>
            <person name="Buitendag C."/>
            <person name="Ceriani C."/>
            <person name="Del Mar Angel L."/>
            <person name="du Plessis D."/>
            <person name="Fuchs T."/>
            <person name="Gasser K."/>
            <person name="Kramer D."/>
            <person name="Li W."/>
            <person name="Munsamy K."/>
            <person name="Piso A."/>
            <person name="Price J.L."/>
            <person name="Sonnekus B."/>
            <person name="Thomas C."/>
            <person name="van der Nest A."/>
            <person name="van Dijk A."/>
            <person name="van Heerden A."/>
            <person name="van Vuuren N."/>
            <person name="Yilmaz N."/>
            <person name="Duong T.A."/>
            <person name="van der Merwe N.A."/>
            <person name="Wingfield M.J."/>
            <person name="Wingfield B.D."/>
        </authorList>
    </citation>
    <scope>NUCLEOTIDE SEQUENCE [LARGE SCALE GENOMIC DNA]</scope>
    <source>
        <strain evidence="2 3">CMW 18167</strain>
    </source>
</reference>
<evidence type="ECO:0000313" key="2">
    <source>
        <dbReference type="EMBL" id="KAL1864396.1"/>
    </source>
</evidence>
<comment type="caution">
    <text evidence="2">The sequence shown here is derived from an EMBL/GenBank/DDBJ whole genome shotgun (WGS) entry which is preliminary data.</text>
</comment>